<comment type="caution">
    <text evidence="1">The sequence shown here is derived from an EMBL/GenBank/DDBJ whole genome shotgun (WGS) entry which is preliminary data.</text>
</comment>
<dbReference type="InterPro" id="IPR023375">
    <property type="entry name" value="ADC_dom_sf"/>
</dbReference>
<dbReference type="PANTHER" id="PTHR39186">
    <property type="entry name" value="DUF2071 FAMILY PROTEIN"/>
    <property type="match status" value="1"/>
</dbReference>
<evidence type="ECO:0008006" key="3">
    <source>
        <dbReference type="Google" id="ProtNLM"/>
    </source>
</evidence>
<protein>
    <recommendedName>
        <fullName evidence="3">DUF2071 domain-containing protein</fullName>
    </recommendedName>
</protein>
<dbReference type="Proteomes" id="UP000644548">
    <property type="component" value="Unassembled WGS sequence"/>
</dbReference>
<dbReference type="Gene3D" id="2.40.400.10">
    <property type="entry name" value="Acetoacetate decarboxylase-like"/>
    <property type="match status" value="1"/>
</dbReference>
<reference evidence="2" key="1">
    <citation type="journal article" date="2019" name="Int. J. Syst. Evol. Microbiol.">
        <title>The Global Catalogue of Microorganisms (GCM) 10K type strain sequencing project: providing services to taxonomists for standard genome sequencing and annotation.</title>
        <authorList>
            <consortium name="The Broad Institute Genomics Platform"/>
            <consortium name="The Broad Institute Genome Sequencing Center for Infectious Disease"/>
            <person name="Wu L."/>
            <person name="Ma J."/>
        </authorList>
    </citation>
    <scope>NUCLEOTIDE SEQUENCE [LARGE SCALE GENOMIC DNA]</scope>
    <source>
        <strain evidence="2">JCM 31405</strain>
    </source>
</reference>
<evidence type="ECO:0000313" key="1">
    <source>
        <dbReference type="EMBL" id="GGR79825.1"/>
    </source>
</evidence>
<dbReference type="EMBL" id="BMQN01000001">
    <property type="protein sequence ID" value="GGR79825.1"/>
    <property type="molecule type" value="Genomic_DNA"/>
</dbReference>
<name>A0ABQ2RYK9_9DEIO</name>
<proteinExistence type="predicted"/>
<evidence type="ECO:0000313" key="2">
    <source>
        <dbReference type="Proteomes" id="UP000644548"/>
    </source>
</evidence>
<organism evidence="1 2">
    <name type="scientific">Deinococcus sedimenti</name>
    <dbReference type="NCBI Taxonomy" id="1867090"/>
    <lineage>
        <taxon>Bacteria</taxon>
        <taxon>Thermotogati</taxon>
        <taxon>Deinococcota</taxon>
        <taxon>Deinococci</taxon>
        <taxon>Deinococcales</taxon>
        <taxon>Deinococcaceae</taxon>
        <taxon>Deinococcus</taxon>
    </lineage>
</organism>
<dbReference type="SUPFAM" id="SSF160104">
    <property type="entry name" value="Acetoacetate decarboxylase-like"/>
    <property type="match status" value="1"/>
</dbReference>
<dbReference type="PANTHER" id="PTHR39186:SF1">
    <property type="entry name" value="DUF2071 DOMAIN-CONTAINING PROTEIN"/>
    <property type="match status" value="1"/>
</dbReference>
<keyword evidence="2" id="KW-1185">Reference proteome</keyword>
<dbReference type="Pfam" id="PF09844">
    <property type="entry name" value="DUF2071"/>
    <property type="match status" value="1"/>
</dbReference>
<sequence length="244" mass="27193">MCCTADMTPWVLRMRWLDLCFMHWEVPPGAVQATLPPGVKVDTRAGHAYVAAVPFRMEDVAPRLVPAVPGLSAFPELNLRTYVTVNGEPGVWFYSLDVTQPLAAALARTFFHLPYRQARMWVDRSGDVTRYASVRTDLRTGPGAFAGAYRPTGPVLDPDPNSLEAWVTDRLLLFSADAAGRVYRGRIHHVPWPLRAAQADIRVNTLGHGLGFDLSGPPHLLHAERLDVTAWWREPLRLPARKQG</sequence>
<dbReference type="InterPro" id="IPR018644">
    <property type="entry name" value="DUF2071"/>
</dbReference>
<gene>
    <name evidence="1" type="primary">yqjF</name>
    <name evidence="1" type="ORF">GCM10008960_03370</name>
</gene>
<accession>A0ABQ2RYK9</accession>